<keyword evidence="1" id="KW-0862">Zinc</keyword>
<dbReference type="PANTHER" id="PTHR46609:SF8">
    <property type="entry name" value="YQAJ VIRAL RECOMBINASE DOMAIN-CONTAINING PROTEIN"/>
    <property type="match status" value="1"/>
</dbReference>
<protein>
    <recommendedName>
        <fullName evidence="2">SWIM-type domain-containing protein</fullName>
    </recommendedName>
</protein>
<dbReference type="PROSITE" id="PS50966">
    <property type="entry name" value="ZF_SWIM"/>
    <property type="match status" value="1"/>
</dbReference>
<evidence type="ECO:0000313" key="3">
    <source>
        <dbReference type="EnsemblMetazoa" id="AALFPA23_013130.P18942"/>
    </source>
</evidence>
<keyword evidence="1" id="KW-0863">Zinc-finger</keyword>
<dbReference type="PANTHER" id="PTHR46609">
    <property type="entry name" value="EXONUCLEASE, PHAGE-TYPE/RECB, C-TERMINAL DOMAIN-CONTAINING PROTEIN"/>
    <property type="match status" value="1"/>
</dbReference>
<sequence length="479" mass="54291">MDESDFQSEVDVNVGLVDILDYVGDSVRPIREGLAVLEAQHIVCLGYTARSTSSVTAKGFVLQSSHPAERPHEVSLKLSQDNTAWDLGCSCKAGTKRCKHIIACLLQISQFKTLEYLSCTDATQAWGFSKQEKNGLWGARAVEEMCCVRRAKPLVSKDDKFKLHLLSDAFSKLVAAAPNSSIAKHQTGRHRNPVEFRSGISAVGVKTTRVHCSRGDLQLLLFSTDSAVSNCPLDRALESHALRPEDKEFYKKVVCVTQDDVLRIAVETESQNTKEWQLQRSVRITASSCYGLYTYSKNDNPDWKKKVVHYLKPKTILTKEMRYGKATEEKAFICYSQKRNPLIQKTGFIVHHKEPWIGGSPDGIDTLSGLILEIKCPFSGKDNGLDWIINNCPATKRYLKVQELNGNIQFTLHKKHCYYAQVQVNMWVMKCTKADFIVYSSKDDDFIVVEVEYDKYFIQDLQETLQSVYFNYVLPELKR</sequence>
<dbReference type="Proteomes" id="UP000069940">
    <property type="component" value="Unassembled WGS sequence"/>
</dbReference>
<dbReference type="CDD" id="cd22343">
    <property type="entry name" value="PDDEXK_lambda_exonuclease-like"/>
    <property type="match status" value="1"/>
</dbReference>
<reference evidence="3" key="2">
    <citation type="submission" date="2025-05" db="UniProtKB">
        <authorList>
            <consortium name="EnsemblMetazoa"/>
        </authorList>
    </citation>
    <scope>IDENTIFICATION</scope>
    <source>
        <strain evidence="3">Foshan</strain>
    </source>
</reference>
<dbReference type="EnsemblMetazoa" id="AALFPA23_013130.R18942">
    <property type="protein sequence ID" value="AALFPA23_013130.P18942"/>
    <property type="gene ID" value="AALFPA23_013130"/>
</dbReference>
<evidence type="ECO:0000256" key="1">
    <source>
        <dbReference type="PROSITE-ProRule" id="PRU00325"/>
    </source>
</evidence>
<dbReference type="InterPro" id="IPR007527">
    <property type="entry name" value="Znf_SWIM"/>
</dbReference>
<name>A0ABM1YXW5_AEDAL</name>
<dbReference type="InterPro" id="IPR051703">
    <property type="entry name" value="NF-kappa-B_Signaling_Reg"/>
</dbReference>
<dbReference type="RefSeq" id="XP_062713098.1">
    <property type="nucleotide sequence ID" value="XM_062857114.1"/>
</dbReference>
<dbReference type="SUPFAM" id="SSF52980">
    <property type="entry name" value="Restriction endonuclease-like"/>
    <property type="match status" value="1"/>
</dbReference>
<evidence type="ECO:0000259" key="2">
    <source>
        <dbReference type="PROSITE" id="PS50966"/>
    </source>
</evidence>
<dbReference type="InterPro" id="IPR019080">
    <property type="entry name" value="YqaJ_viral_recombinase"/>
</dbReference>
<dbReference type="GeneID" id="109428592"/>
<keyword evidence="1" id="KW-0479">Metal-binding</keyword>
<keyword evidence="4" id="KW-1185">Reference proteome</keyword>
<dbReference type="Pfam" id="PF09588">
    <property type="entry name" value="YqaJ"/>
    <property type="match status" value="1"/>
</dbReference>
<dbReference type="Gene3D" id="3.90.320.10">
    <property type="match status" value="1"/>
</dbReference>
<accession>A0ABM1YXW5</accession>
<reference evidence="4" key="1">
    <citation type="journal article" date="2015" name="Proc. Natl. Acad. Sci. U.S.A.">
        <title>Genome sequence of the Asian Tiger mosquito, Aedes albopictus, reveals insights into its biology, genetics, and evolution.</title>
        <authorList>
            <person name="Chen X.G."/>
            <person name="Jiang X."/>
            <person name="Gu J."/>
            <person name="Xu M."/>
            <person name="Wu Y."/>
            <person name="Deng Y."/>
            <person name="Zhang C."/>
            <person name="Bonizzoni M."/>
            <person name="Dermauw W."/>
            <person name="Vontas J."/>
            <person name="Armbruster P."/>
            <person name="Huang X."/>
            <person name="Yang Y."/>
            <person name="Zhang H."/>
            <person name="He W."/>
            <person name="Peng H."/>
            <person name="Liu Y."/>
            <person name="Wu K."/>
            <person name="Chen J."/>
            <person name="Lirakis M."/>
            <person name="Topalis P."/>
            <person name="Van Leeuwen T."/>
            <person name="Hall A.B."/>
            <person name="Jiang X."/>
            <person name="Thorpe C."/>
            <person name="Mueller R.L."/>
            <person name="Sun C."/>
            <person name="Waterhouse R.M."/>
            <person name="Yan G."/>
            <person name="Tu Z.J."/>
            <person name="Fang X."/>
            <person name="James A.A."/>
        </authorList>
    </citation>
    <scope>NUCLEOTIDE SEQUENCE [LARGE SCALE GENOMIC DNA]</scope>
    <source>
        <strain evidence="4">Foshan</strain>
    </source>
</reference>
<dbReference type="InterPro" id="IPR011335">
    <property type="entry name" value="Restrct_endonuc-II-like"/>
</dbReference>
<dbReference type="InterPro" id="IPR011604">
    <property type="entry name" value="PDDEXK-like_dom_sf"/>
</dbReference>
<organism evidence="3 4">
    <name type="scientific">Aedes albopictus</name>
    <name type="common">Asian tiger mosquito</name>
    <name type="synonym">Stegomyia albopicta</name>
    <dbReference type="NCBI Taxonomy" id="7160"/>
    <lineage>
        <taxon>Eukaryota</taxon>
        <taxon>Metazoa</taxon>
        <taxon>Ecdysozoa</taxon>
        <taxon>Arthropoda</taxon>
        <taxon>Hexapoda</taxon>
        <taxon>Insecta</taxon>
        <taxon>Pterygota</taxon>
        <taxon>Neoptera</taxon>
        <taxon>Endopterygota</taxon>
        <taxon>Diptera</taxon>
        <taxon>Nematocera</taxon>
        <taxon>Culicoidea</taxon>
        <taxon>Culicidae</taxon>
        <taxon>Culicinae</taxon>
        <taxon>Aedini</taxon>
        <taxon>Aedes</taxon>
        <taxon>Stegomyia</taxon>
    </lineage>
</organism>
<feature type="domain" description="SWIM-type" evidence="2">
    <location>
        <begin position="74"/>
        <end position="109"/>
    </location>
</feature>
<evidence type="ECO:0000313" key="4">
    <source>
        <dbReference type="Proteomes" id="UP000069940"/>
    </source>
</evidence>
<proteinExistence type="predicted"/>